<organism evidence="9 10">
    <name type="scientific">Trapa natans</name>
    <name type="common">Water chestnut</name>
    <dbReference type="NCBI Taxonomy" id="22666"/>
    <lineage>
        <taxon>Eukaryota</taxon>
        <taxon>Viridiplantae</taxon>
        <taxon>Streptophyta</taxon>
        <taxon>Embryophyta</taxon>
        <taxon>Tracheophyta</taxon>
        <taxon>Spermatophyta</taxon>
        <taxon>Magnoliopsida</taxon>
        <taxon>eudicotyledons</taxon>
        <taxon>Gunneridae</taxon>
        <taxon>Pentapetalae</taxon>
        <taxon>rosids</taxon>
        <taxon>malvids</taxon>
        <taxon>Myrtales</taxon>
        <taxon>Lythraceae</taxon>
        <taxon>Trapa</taxon>
    </lineage>
</organism>
<dbReference type="GO" id="GO:0005634">
    <property type="term" value="C:nucleus"/>
    <property type="evidence" value="ECO:0007669"/>
    <property type="project" value="UniProtKB-SubCell"/>
</dbReference>
<dbReference type="PANTHER" id="PTHR31221:SF150">
    <property type="entry name" value="WRKY TRANSCRIPTION FACTOR 32-RELATED"/>
    <property type="match status" value="1"/>
</dbReference>
<dbReference type="GO" id="GO:0003700">
    <property type="term" value="F:DNA-binding transcription factor activity"/>
    <property type="evidence" value="ECO:0007669"/>
    <property type="project" value="InterPro"/>
</dbReference>
<protein>
    <recommendedName>
        <fullName evidence="8">WRKY domain-containing protein</fullName>
    </recommendedName>
</protein>
<dbReference type="InterPro" id="IPR003657">
    <property type="entry name" value="WRKY_dom"/>
</dbReference>
<evidence type="ECO:0000256" key="7">
    <source>
        <dbReference type="SAM" id="MobiDB-lite"/>
    </source>
</evidence>
<dbReference type="Gene3D" id="2.20.25.80">
    <property type="entry name" value="WRKY domain"/>
    <property type="match status" value="2"/>
</dbReference>
<comment type="caution">
    <text evidence="9">The sequence shown here is derived from an EMBL/GenBank/DDBJ whole genome shotgun (WGS) entry which is preliminary data.</text>
</comment>
<sequence>MAERQNERFGTLEVENSMEDSEVTESEVESRSESEEKMKELLPLKESRLGHLFHSTAVSRNEAKPPTEVSSLHLSQENHSGGLPGNSTQREESKELDVISPQDSMAGITVSNVGDTVSNVGDTGGAVAHLQSCSNHKLLVSSAALKPPSTDGYNWRKYGQKQVKTPQGSRSYFRCTDSRCCAKKIEFSNDLGNVRETIYKNQHNHDPPRKVNSVRQSRSVKTAGSTKESKATKYSIQLFNESNPSTTSREAVQDMSTVCKGRTLDSIDFNADTKTPPKREDSLESEPKDDRGRKKGSSYSNPVLQSGKKPKIVIHATGDVGISGDGYRWRKYGQKMVKGKPHPRNYYRCTSAGCLVRKHIETATDNVEAVIITYKGIHDHDMPVQKKRRGLPTPSQVAAAPLSSQCSSLGKKPGPSQWSANEEEDLTRDALELGGEQAMESARTLLSIGMEIKPC</sequence>
<evidence type="ECO:0000256" key="4">
    <source>
        <dbReference type="ARBA" id="ARBA00023125"/>
    </source>
</evidence>
<feature type="compositionally biased region" description="Polar residues" evidence="7">
    <location>
        <begin position="213"/>
        <end position="254"/>
    </location>
</feature>
<dbReference type="PANTHER" id="PTHR31221">
    <property type="entry name" value="WRKY TRANSCRIPTION FACTOR PROTEIN 1-RELATED"/>
    <property type="match status" value="1"/>
</dbReference>
<keyword evidence="4" id="KW-0238">DNA-binding</keyword>
<dbReference type="PROSITE" id="PS50811">
    <property type="entry name" value="WRKY"/>
    <property type="match status" value="2"/>
</dbReference>
<dbReference type="Proteomes" id="UP001346149">
    <property type="component" value="Unassembled WGS sequence"/>
</dbReference>
<evidence type="ECO:0000256" key="1">
    <source>
        <dbReference type="ARBA" id="ARBA00004123"/>
    </source>
</evidence>
<gene>
    <name evidence="9" type="ORF">SAY86_009103</name>
</gene>
<keyword evidence="2" id="KW-0677">Repeat</keyword>
<feature type="compositionally biased region" description="Acidic residues" evidence="7">
    <location>
        <begin position="16"/>
        <end position="27"/>
    </location>
</feature>
<evidence type="ECO:0000256" key="3">
    <source>
        <dbReference type="ARBA" id="ARBA00023015"/>
    </source>
</evidence>
<dbReference type="SUPFAM" id="SSF118290">
    <property type="entry name" value="WRKY DNA-binding domain"/>
    <property type="match status" value="2"/>
</dbReference>
<evidence type="ECO:0000256" key="2">
    <source>
        <dbReference type="ARBA" id="ARBA00022737"/>
    </source>
</evidence>
<keyword evidence="5" id="KW-0804">Transcription</keyword>
<feature type="compositionally biased region" description="Basic and acidic residues" evidence="7">
    <location>
        <begin position="275"/>
        <end position="292"/>
    </location>
</feature>
<feature type="region of interest" description="Disordered" evidence="7">
    <location>
        <begin position="267"/>
        <end position="308"/>
    </location>
</feature>
<feature type="domain" description="WRKY" evidence="8">
    <location>
        <begin position="318"/>
        <end position="383"/>
    </location>
</feature>
<dbReference type="Pfam" id="PF03106">
    <property type="entry name" value="WRKY"/>
    <property type="match status" value="2"/>
</dbReference>
<comment type="subcellular location">
    <subcellularLocation>
        <location evidence="1">Nucleus</location>
    </subcellularLocation>
</comment>
<feature type="compositionally biased region" description="Basic and acidic residues" evidence="7">
    <location>
        <begin position="28"/>
        <end position="49"/>
    </location>
</feature>
<evidence type="ECO:0000313" key="9">
    <source>
        <dbReference type="EMBL" id="KAK4763335.1"/>
    </source>
</evidence>
<keyword evidence="3" id="KW-0805">Transcription regulation</keyword>
<keyword evidence="10" id="KW-1185">Reference proteome</keyword>
<accession>A0AAN7K9T7</accession>
<dbReference type="InterPro" id="IPR036576">
    <property type="entry name" value="WRKY_dom_sf"/>
</dbReference>
<name>A0AAN7K9T7_TRANT</name>
<dbReference type="GO" id="GO:0043565">
    <property type="term" value="F:sequence-specific DNA binding"/>
    <property type="evidence" value="ECO:0007669"/>
    <property type="project" value="InterPro"/>
</dbReference>
<proteinExistence type="predicted"/>
<evidence type="ECO:0000259" key="8">
    <source>
        <dbReference type="PROSITE" id="PS50811"/>
    </source>
</evidence>
<dbReference type="InterPro" id="IPR044810">
    <property type="entry name" value="WRKY_plant"/>
</dbReference>
<evidence type="ECO:0000256" key="5">
    <source>
        <dbReference type="ARBA" id="ARBA00023163"/>
    </source>
</evidence>
<feature type="region of interest" description="Disordered" evidence="7">
    <location>
        <begin position="199"/>
        <end position="254"/>
    </location>
</feature>
<dbReference type="EMBL" id="JAXQNO010000024">
    <property type="protein sequence ID" value="KAK4763335.1"/>
    <property type="molecule type" value="Genomic_DNA"/>
</dbReference>
<feature type="compositionally biased region" description="Polar residues" evidence="7">
    <location>
        <begin position="68"/>
        <end position="79"/>
    </location>
</feature>
<feature type="domain" description="WRKY" evidence="8">
    <location>
        <begin position="144"/>
        <end position="208"/>
    </location>
</feature>
<evidence type="ECO:0000256" key="6">
    <source>
        <dbReference type="ARBA" id="ARBA00023242"/>
    </source>
</evidence>
<feature type="region of interest" description="Disordered" evidence="7">
    <location>
        <begin position="401"/>
        <end position="425"/>
    </location>
</feature>
<dbReference type="AlphaFoldDB" id="A0AAN7K9T7"/>
<dbReference type="SMART" id="SM00774">
    <property type="entry name" value="WRKY"/>
    <property type="match status" value="2"/>
</dbReference>
<feature type="region of interest" description="Disordered" evidence="7">
    <location>
        <begin position="1"/>
        <end position="95"/>
    </location>
</feature>
<reference evidence="9 10" key="1">
    <citation type="journal article" date="2023" name="Hortic Res">
        <title>Pangenome of water caltrop reveals structural variations and asymmetric subgenome divergence after allopolyploidization.</title>
        <authorList>
            <person name="Zhang X."/>
            <person name="Chen Y."/>
            <person name="Wang L."/>
            <person name="Yuan Y."/>
            <person name="Fang M."/>
            <person name="Shi L."/>
            <person name="Lu R."/>
            <person name="Comes H.P."/>
            <person name="Ma Y."/>
            <person name="Chen Y."/>
            <person name="Huang G."/>
            <person name="Zhou Y."/>
            <person name="Zheng Z."/>
            <person name="Qiu Y."/>
        </authorList>
    </citation>
    <scope>NUCLEOTIDE SEQUENCE [LARGE SCALE GENOMIC DNA]</scope>
    <source>
        <strain evidence="9">F231</strain>
    </source>
</reference>
<keyword evidence="6" id="KW-0539">Nucleus</keyword>
<evidence type="ECO:0000313" key="10">
    <source>
        <dbReference type="Proteomes" id="UP001346149"/>
    </source>
</evidence>
<dbReference type="FunFam" id="2.20.25.80:FF:000006">
    <property type="entry name" value="WRKY transcription factor"/>
    <property type="match status" value="1"/>
</dbReference>